<dbReference type="Pfam" id="PF00440">
    <property type="entry name" value="TetR_N"/>
    <property type="match status" value="1"/>
</dbReference>
<evidence type="ECO:0000259" key="5">
    <source>
        <dbReference type="PROSITE" id="PS50977"/>
    </source>
</evidence>
<dbReference type="InterPro" id="IPR001647">
    <property type="entry name" value="HTH_TetR"/>
</dbReference>
<dbReference type="AlphaFoldDB" id="A0A5B1LV44"/>
<proteinExistence type="predicted"/>
<dbReference type="GO" id="GO:0000976">
    <property type="term" value="F:transcription cis-regulatory region binding"/>
    <property type="evidence" value="ECO:0007669"/>
    <property type="project" value="TreeGrafter"/>
</dbReference>
<gene>
    <name evidence="6" type="ORF">F0U47_18730</name>
</gene>
<feature type="domain" description="HTH tetR-type" evidence="5">
    <location>
        <begin position="30"/>
        <end position="90"/>
    </location>
</feature>
<dbReference type="Proteomes" id="UP000324351">
    <property type="component" value="Unassembled WGS sequence"/>
</dbReference>
<dbReference type="InterPro" id="IPR049484">
    <property type="entry name" value="Rv0078-like_C"/>
</dbReference>
<evidence type="ECO:0000256" key="3">
    <source>
        <dbReference type="ARBA" id="ARBA00023163"/>
    </source>
</evidence>
<dbReference type="GO" id="GO:0003700">
    <property type="term" value="F:DNA-binding transcription factor activity"/>
    <property type="evidence" value="ECO:0007669"/>
    <property type="project" value="TreeGrafter"/>
</dbReference>
<evidence type="ECO:0000256" key="1">
    <source>
        <dbReference type="ARBA" id="ARBA00023015"/>
    </source>
</evidence>
<organism evidence="6 7">
    <name type="scientific">Nocardioides antri</name>
    <dbReference type="NCBI Taxonomy" id="2607659"/>
    <lineage>
        <taxon>Bacteria</taxon>
        <taxon>Bacillati</taxon>
        <taxon>Actinomycetota</taxon>
        <taxon>Actinomycetes</taxon>
        <taxon>Propionibacteriales</taxon>
        <taxon>Nocardioidaceae</taxon>
        <taxon>Nocardioides</taxon>
    </lineage>
</organism>
<dbReference type="EMBL" id="VUJW01000012">
    <property type="protein sequence ID" value="KAA1424274.1"/>
    <property type="molecule type" value="Genomic_DNA"/>
</dbReference>
<comment type="caution">
    <text evidence="6">The sequence shown here is derived from an EMBL/GenBank/DDBJ whole genome shotgun (WGS) entry which is preliminary data.</text>
</comment>
<reference evidence="6 7" key="1">
    <citation type="submission" date="2019-09" db="EMBL/GenBank/DDBJ databases">
        <title>Nocardioides panacisoli sp. nov., isolated from the soil of a ginseng field.</title>
        <authorList>
            <person name="Cho C."/>
        </authorList>
    </citation>
    <scope>NUCLEOTIDE SEQUENCE [LARGE SCALE GENOMIC DNA]</scope>
    <source>
        <strain evidence="6 7">BN140041</strain>
    </source>
</reference>
<keyword evidence="2 4" id="KW-0238">DNA-binding</keyword>
<feature type="DNA-binding region" description="H-T-H motif" evidence="4">
    <location>
        <begin position="53"/>
        <end position="72"/>
    </location>
</feature>
<dbReference type="Gene3D" id="1.10.357.10">
    <property type="entry name" value="Tetracycline Repressor, domain 2"/>
    <property type="match status" value="1"/>
</dbReference>
<protein>
    <submittedName>
        <fullName evidence="6">TetR/AcrR family transcriptional regulator</fullName>
    </submittedName>
</protein>
<dbReference type="InterPro" id="IPR009057">
    <property type="entry name" value="Homeodomain-like_sf"/>
</dbReference>
<reference evidence="6 7" key="2">
    <citation type="submission" date="2019-09" db="EMBL/GenBank/DDBJ databases">
        <authorList>
            <person name="Jin C."/>
        </authorList>
    </citation>
    <scope>NUCLEOTIDE SEQUENCE [LARGE SCALE GENOMIC DNA]</scope>
    <source>
        <strain evidence="6 7">BN140041</strain>
    </source>
</reference>
<keyword evidence="7" id="KW-1185">Reference proteome</keyword>
<evidence type="ECO:0000313" key="7">
    <source>
        <dbReference type="Proteomes" id="UP000324351"/>
    </source>
</evidence>
<keyword evidence="1" id="KW-0805">Transcription regulation</keyword>
<dbReference type="PANTHER" id="PTHR30055">
    <property type="entry name" value="HTH-TYPE TRANSCRIPTIONAL REGULATOR RUTR"/>
    <property type="match status" value="1"/>
</dbReference>
<keyword evidence="3" id="KW-0804">Transcription</keyword>
<dbReference type="InterPro" id="IPR050109">
    <property type="entry name" value="HTH-type_TetR-like_transc_reg"/>
</dbReference>
<dbReference type="Pfam" id="PF21351">
    <property type="entry name" value="TetR_C_41"/>
    <property type="match status" value="1"/>
</dbReference>
<evidence type="ECO:0000256" key="4">
    <source>
        <dbReference type="PROSITE-ProRule" id="PRU00335"/>
    </source>
</evidence>
<sequence length="241" mass="26236">MAKASVSKLVPKVPKVPSVSGATRRAAYSASTKRALIDVAEERFTEHGYAAASLDAIVAGARVTKGALYHHFSGKQALFEAVFERVEDDAAKRIQKALRGQKDPWVKALEGLRAFLDVVQEPRYRRIVIQEGPAVLGYERFREQEERSTFANVLDIVRSVLQAGQWELDEPMLQTYARIFFGAMSSAGESVATASDPEAAAERVEVAIAFLLSGVQLMVENDVAMPNGLAAVPGGDDREVD</sequence>
<dbReference type="RefSeq" id="WP_149752005.1">
    <property type="nucleotide sequence ID" value="NZ_VUJW01000012.1"/>
</dbReference>
<evidence type="ECO:0000313" key="6">
    <source>
        <dbReference type="EMBL" id="KAA1424274.1"/>
    </source>
</evidence>
<dbReference type="SUPFAM" id="SSF46689">
    <property type="entry name" value="Homeodomain-like"/>
    <property type="match status" value="1"/>
</dbReference>
<dbReference type="PROSITE" id="PS01081">
    <property type="entry name" value="HTH_TETR_1"/>
    <property type="match status" value="1"/>
</dbReference>
<accession>A0A5B1LV44</accession>
<evidence type="ECO:0000256" key="2">
    <source>
        <dbReference type="ARBA" id="ARBA00023125"/>
    </source>
</evidence>
<name>A0A5B1LV44_9ACTN</name>
<dbReference type="InterPro" id="IPR023772">
    <property type="entry name" value="DNA-bd_HTH_TetR-type_CS"/>
</dbReference>
<dbReference type="PRINTS" id="PR00455">
    <property type="entry name" value="HTHTETR"/>
</dbReference>
<dbReference type="PROSITE" id="PS50977">
    <property type="entry name" value="HTH_TETR_2"/>
    <property type="match status" value="1"/>
</dbReference>
<dbReference type="PANTHER" id="PTHR30055:SF234">
    <property type="entry name" value="HTH-TYPE TRANSCRIPTIONAL REGULATOR BETI"/>
    <property type="match status" value="1"/>
</dbReference>